<keyword evidence="3" id="KW-0677">Repeat</keyword>
<dbReference type="Pfam" id="PF13646">
    <property type="entry name" value="HEAT_2"/>
    <property type="match status" value="1"/>
</dbReference>
<dbReference type="GO" id="GO:0046872">
    <property type="term" value="F:metal ion binding"/>
    <property type="evidence" value="ECO:0007669"/>
    <property type="project" value="UniProtKB-KW"/>
</dbReference>
<evidence type="ECO:0000313" key="10">
    <source>
        <dbReference type="EMBL" id="ANV80108.1"/>
    </source>
</evidence>
<keyword evidence="4" id="KW-0560">Oxidoreductase</keyword>
<dbReference type="Gene3D" id="1.25.10.10">
    <property type="entry name" value="Leucine-rich Repeat Variant"/>
    <property type="match status" value="1"/>
</dbReference>
<evidence type="ECO:0000256" key="3">
    <source>
        <dbReference type="ARBA" id="ARBA00022737"/>
    </source>
</evidence>
<evidence type="ECO:0000256" key="8">
    <source>
        <dbReference type="ARBA" id="ARBA00045876"/>
    </source>
</evidence>
<comment type="pathway">
    <text evidence="7">Protein modification.</text>
</comment>
<keyword evidence="5" id="KW-0408">Iron</keyword>
<evidence type="ECO:0000256" key="7">
    <source>
        <dbReference type="ARBA" id="ARBA00043952"/>
    </source>
</evidence>
<dbReference type="FunFam" id="1.25.10.10:FF:000099">
    <property type="entry name" value="Deoxyhypusine hydroxylase"/>
    <property type="match status" value="1"/>
</dbReference>
<dbReference type="SMART" id="SM00567">
    <property type="entry name" value="EZ_HEAT"/>
    <property type="match status" value="3"/>
</dbReference>
<dbReference type="PROSITE" id="PS50077">
    <property type="entry name" value="HEAT_REPEAT"/>
    <property type="match status" value="1"/>
</dbReference>
<reference evidence="10" key="2">
    <citation type="journal article" date="2015" name="ISME J.">
        <title>A new class of marine Euryarchaeota group II from the Mediterranean deep chlorophyll maximum.</title>
        <authorList>
            <person name="Martin-Cuadrado A.B."/>
            <person name="Garcia-Heredia I."/>
            <person name="Molto A.G."/>
            <person name="Lopez-Ubeda R."/>
            <person name="Kimes N."/>
            <person name="Lopez-Garcia P."/>
            <person name="Moreira D."/>
            <person name="Rodriguez-Valera F."/>
        </authorList>
    </citation>
    <scope>NUCLEOTIDE SEQUENCE</scope>
</reference>
<accession>A0A1B1TCV3</accession>
<dbReference type="GO" id="GO:0004497">
    <property type="term" value="F:monooxygenase activity"/>
    <property type="evidence" value="ECO:0007669"/>
    <property type="project" value="UniProtKB-KW"/>
</dbReference>
<dbReference type="PANTHER" id="PTHR12697:SF5">
    <property type="entry name" value="DEOXYHYPUSINE HYDROXYLASE"/>
    <property type="match status" value="1"/>
</dbReference>
<keyword evidence="2" id="KW-0479">Metal-binding</keyword>
<evidence type="ECO:0000256" key="6">
    <source>
        <dbReference type="ARBA" id="ARBA00023033"/>
    </source>
</evidence>
<keyword evidence="6 10" id="KW-0503">Monooxygenase</keyword>
<dbReference type="AlphaFoldDB" id="A0A1B1TCV3"/>
<dbReference type="InterPro" id="IPR011989">
    <property type="entry name" value="ARM-like"/>
</dbReference>
<evidence type="ECO:0000256" key="9">
    <source>
        <dbReference type="SAM" id="MobiDB-lite"/>
    </source>
</evidence>
<dbReference type="InterPro" id="IPR004155">
    <property type="entry name" value="PBS_lyase_HEAT"/>
</dbReference>
<reference evidence="10" key="1">
    <citation type="submission" date="2014-11" db="EMBL/GenBank/DDBJ databases">
        <authorList>
            <person name="Zhu J."/>
            <person name="Qi W."/>
            <person name="Song R."/>
        </authorList>
    </citation>
    <scope>NUCLEOTIDE SEQUENCE</scope>
</reference>
<sequence>MNERKKPEISPFDSVDPAPPSEDSNISNLGRVLSDENEKMFQRMRALFALRNIGGNDSVDALTAAFSSESALLKHEIAYVLGQMQDTHAIPSLIDRLSDLSEDVMVRHEAAEALGAIGDMEAMDTLRKFQDDFEVVVAESCEVAIDLLNYVSSKELNYS</sequence>
<proteinExistence type="predicted"/>
<dbReference type="EMBL" id="KP211873">
    <property type="protein sequence ID" value="ANV80108.1"/>
    <property type="molecule type" value="Genomic_DNA"/>
</dbReference>
<comment type="cofactor">
    <cofactor evidence="1">
        <name>Fe(2+)</name>
        <dbReference type="ChEBI" id="CHEBI:29033"/>
    </cofactor>
</comment>
<dbReference type="SUPFAM" id="SSF48371">
    <property type="entry name" value="ARM repeat"/>
    <property type="match status" value="1"/>
</dbReference>
<evidence type="ECO:0000256" key="1">
    <source>
        <dbReference type="ARBA" id="ARBA00001954"/>
    </source>
</evidence>
<evidence type="ECO:0000256" key="2">
    <source>
        <dbReference type="ARBA" id="ARBA00022723"/>
    </source>
</evidence>
<feature type="region of interest" description="Disordered" evidence="9">
    <location>
        <begin position="1"/>
        <end position="29"/>
    </location>
</feature>
<dbReference type="PANTHER" id="PTHR12697">
    <property type="entry name" value="PBS LYASE HEAT-LIKE PROTEIN"/>
    <property type="match status" value="1"/>
</dbReference>
<evidence type="ECO:0000256" key="4">
    <source>
        <dbReference type="ARBA" id="ARBA00023002"/>
    </source>
</evidence>
<dbReference type="InterPro" id="IPR016024">
    <property type="entry name" value="ARM-type_fold"/>
</dbReference>
<name>A0A1B1TCV3_9ARCH</name>
<comment type="function">
    <text evidence="8">Catalyzes the hydroxylation of the N(6)-(4-aminobutyl)-L-lysine intermediate produced by deoxyhypusine synthase/DHPS on a critical lysine of the eukaryotic translation initiation factor 5A/eIF-5A. This is the second step of the post-translational modification of that lysine into an unusual amino acid residue named hypusine. Hypusination is unique to mature eIF-5A factor and is essential for its function.</text>
</comment>
<protein>
    <submittedName>
        <fullName evidence="10">Putative deoxyhypusine monooxygenase (DOHH)</fullName>
    </submittedName>
</protein>
<organism evidence="10">
    <name type="scientific">uncultured Poseidoniia archaeon</name>
    <dbReference type="NCBI Taxonomy" id="1697135"/>
    <lineage>
        <taxon>Archaea</taxon>
        <taxon>Methanobacteriati</taxon>
        <taxon>Thermoplasmatota</taxon>
        <taxon>Candidatus Poseidoniia</taxon>
        <taxon>environmental samples</taxon>
    </lineage>
</organism>
<evidence type="ECO:0000256" key="5">
    <source>
        <dbReference type="ARBA" id="ARBA00023004"/>
    </source>
</evidence>
<dbReference type="InterPro" id="IPR021133">
    <property type="entry name" value="HEAT_type_2"/>
</dbReference>